<comment type="caution">
    <text evidence="1">The sequence shown here is derived from an EMBL/GenBank/DDBJ whole genome shotgun (WGS) entry which is preliminary data.</text>
</comment>
<accession>A0A399RGW2</accession>
<name>A0A399RGW2_9PROT</name>
<dbReference type="EMBL" id="QWGA01000004">
    <property type="protein sequence ID" value="RIJ29801.1"/>
    <property type="molecule type" value="Genomic_DNA"/>
</dbReference>
<dbReference type="Proteomes" id="UP000265845">
    <property type="component" value="Unassembled WGS sequence"/>
</dbReference>
<dbReference type="AlphaFoldDB" id="A0A399RGW2"/>
<evidence type="ECO:0000313" key="2">
    <source>
        <dbReference type="Proteomes" id="UP000265845"/>
    </source>
</evidence>
<organism evidence="1 2">
    <name type="scientific">Henriciella algicola</name>
    <dbReference type="NCBI Taxonomy" id="1608422"/>
    <lineage>
        <taxon>Bacteria</taxon>
        <taxon>Pseudomonadati</taxon>
        <taxon>Pseudomonadota</taxon>
        <taxon>Alphaproteobacteria</taxon>
        <taxon>Hyphomonadales</taxon>
        <taxon>Hyphomonadaceae</taxon>
        <taxon>Henriciella</taxon>
    </lineage>
</organism>
<reference evidence="1 2" key="1">
    <citation type="submission" date="2018-08" db="EMBL/GenBank/DDBJ databases">
        <title>Henriciella mobilis sp. nov., isolated from seawater.</title>
        <authorList>
            <person name="Cheng H."/>
            <person name="Wu Y.-H."/>
            <person name="Xu X.-W."/>
            <person name="Guo L.-L."/>
        </authorList>
    </citation>
    <scope>NUCLEOTIDE SEQUENCE [LARGE SCALE GENOMIC DNA]</scope>
    <source>
        <strain evidence="1 2">CCUG67844</strain>
    </source>
</reference>
<dbReference type="RefSeq" id="WP_119453781.1">
    <property type="nucleotide sequence ID" value="NZ_QWGA01000004.1"/>
</dbReference>
<gene>
    <name evidence="1" type="ORF">D1222_08160</name>
</gene>
<keyword evidence="2" id="KW-1185">Reference proteome</keyword>
<proteinExistence type="predicted"/>
<evidence type="ECO:0000313" key="1">
    <source>
        <dbReference type="EMBL" id="RIJ29801.1"/>
    </source>
</evidence>
<protein>
    <submittedName>
        <fullName evidence="1">Uncharacterized protein</fullName>
    </submittedName>
</protein>
<sequence>MQRLVHALQGWLILVVLTSAAALNLTMTWQEIDANHEENERLSFQIETYASRLETIAEPSSNEADLLEMNETELQARFQQVLPQAVRNAGGSLINLDFAASETSGIAHLTSILEMQGDPESVVQLLRSIGAYQHLVIPELSINSISSDGSVLSYTILGHIYPPQLTLFQNRRQSQPDAFLSSNPFSPTREAFSRQRDRVVEQVPVPEFSLVGIQRRGKSWVASLRINGFAFPKNLKVGETIGEWSITEISQYEVTVEHESGILSNLRITF</sequence>